<dbReference type="RefSeq" id="WP_012695268.1">
    <property type="nucleotide sequence ID" value="NC_012529.1"/>
</dbReference>
<evidence type="ECO:0000313" key="4">
    <source>
        <dbReference type="Proteomes" id="UP000002208"/>
    </source>
</evidence>
<geneLocation type="plasmid" evidence="4">
    <name>pDeide2</name>
</geneLocation>
<feature type="domain" description="Metallo-beta-lactamase" evidence="2">
    <location>
        <begin position="34"/>
        <end position="240"/>
    </location>
</feature>
<evidence type="ECO:0000256" key="1">
    <source>
        <dbReference type="SAM" id="MobiDB-lite"/>
    </source>
</evidence>
<dbReference type="Gene3D" id="3.60.15.10">
    <property type="entry name" value="Ribonuclease Z/Hydroxyacylglutathione hydrolase-like"/>
    <property type="match status" value="1"/>
</dbReference>
<evidence type="ECO:0000259" key="2">
    <source>
        <dbReference type="SMART" id="SM00849"/>
    </source>
</evidence>
<dbReference type="CDD" id="cd07721">
    <property type="entry name" value="yflN-like_MBL-fold"/>
    <property type="match status" value="1"/>
</dbReference>
<dbReference type="InterPro" id="IPR001279">
    <property type="entry name" value="Metallo-B-lactamas"/>
</dbReference>
<dbReference type="Proteomes" id="UP000002208">
    <property type="component" value="Plasmid 2"/>
</dbReference>
<dbReference type="AlphaFoldDB" id="C1D309"/>
<feature type="region of interest" description="Disordered" evidence="1">
    <location>
        <begin position="1"/>
        <end position="20"/>
    </location>
</feature>
<dbReference type="Pfam" id="PF00753">
    <property type="entry name" value="Lactamase_B"/>
    <property type="match status" value="1"/>
</dbReference>
<proteinExistence type="predicted"/>
<sequence length="312" mass="33985">MTQPLERLPHHPPVSTFGGTQQLRPDVVRVRLPMVNVYLLGLPGEPWVLVDAGLPGTAGLIQAAARKIHGERPPEAIVLTHGHLDHIGALKALKVAWNVPVYAHSLELPHVNNVAPYPFPDPTVGGVMSLLSPAFVPGPFDLQVSALPETGAVPHLPEWRWLHTPGHTSGHVSLWRDRDRSLIAGDAFVTTHQETVRGALLLQPTVVQGPPAYYTPNWDAAKESVHLLSALNPEMAATGHGHPMSGPELMASLHRLAKNFDEAARPVQGWYLTRPVPVAPAQAGQPDPWRTRVLAGMLFLAVFLLSGQRRRR</sequence>
<name>C1D309_DEIDV</name>
<gene>
    <name evidence="3" type="ordered locus">Deide_2p01300</name>
</gene>
<dbReference type="PANTHER" id="PTHR42951">
    <property type="entry name" value="METALLO-BETA-LACTAMASE DOMAIN-CONTAINING"/>
    <property type="match status" value="1"/>
</dbReference>
<accession>C1D309</accession>
<dbReference type="EMBL" id="CP001116">
    <property type="protein sequence ID" value="ACO47798.1"/>
    <property type="molecule type" value="Genomic_DNA"/>
</dbReference>
<evidence type="ECO:0000313" key="3">
    <source>
        <dbReference type="EMBL" id="ACO47798.1"/>
    </source>
</evidence>
<dbReference type="SMART" id="SM00849">
    <property type="entry name" value="Lactamase_B"/>
    <property type="match status" value="1"/>
</dbReference>
<reference evidence="3 4" key="1">
    <citation type="journal article" date="2009" name="PLoS Genet.">
        <title>Alliance of proteomics and genomics to unravel the specificities of Sahara bacterium Deinococcus deserti.</title>
        <authorList>
            <person name="de Groot A."/>
            <person name="Dulermo R."/>
            <person name="Ortet P."/>
            <person name="Blanchard L."/>
            <person name="Guerin P."/>
            <person name="Fernandez B."/>
            <person name="Vacherie B."/>
            <person name="Dossat C."/>
            <person name="Jolivet E."/>
            <person name="Siguier P."/>
            <person name="Chandler M."/>
            <person name="Barakat M."/>
            <person name="Dedieu A."/>
            <person name="Barbe V."/>
            <person name="Heulin T."/>
            <person name="Sommer S."/>
            <person name="Achouak W."/>
            <person name="Armengaud J."/>
        </authorList>
    </citation>
    <scope>NUCLEOTIDE SEQUENCE [LARGE SCALE GENOMIC DNA]</scope>
    <source>
        <strain evidence="4">DSM 17065 / CIP 109153 / LMG 22923 / VCD115</strain>
        <plasmid evidence="4">pDeide2</plasmid>
    </source>
</reference>
<dbReference type="HOGENOM" id="CLU_030571_2_0_0"/>
<dbReference type="SUPFAM" id="SSF56281">
    <property type="entry name" value="Metallo-hydrolase/oxidoreductase"/>
    <property type="match status" value="1"/>
</dbReference>
<organism evidence="3 4">
    <name type="scientific">Deinococcus deserti (strain DSM 17065 / CIP 109153 / LMG 22923 / VCD115)</name>
    <dbReference type="NCBI Taxonomy" id="546414"/>
    <lineage>
        <taxon>Bacteria</taxon>
        <taxon>Thermotogati</taxon>
        <taxon>Deinococcota</taxon>
        <taxon>Deinococci</taxon>
        <taxon>Deinococcales</taxon>
        <taxon>Deinococcaceae</taxon>
        <taxon>Deinococcus</taxon>
    </lineage>
</organism>
<dbReference type="OrthoDB" id="9802248at2"/>
<keyword evidence="3" id="KW-0614">Plasmid</keyword>
<keyword evidence="4" id="KW-1185">Reference proteome</keyword>
<dbReference type="InterPro" id="IPR050855">
    <property type="entry name" value="NDM-1-like"/>
</dbReference>
<dbReference type="InterPro" id="IPR036866">
    <property type="entry name" value="RibonucZ/Hydroxyglut_hydro"/>
</dbReference>
<dbReference type="KEGG" id="ddr:Deide_2p01300"/>
<dbReference type="PANTHER" id="PTHR42951:SF17">
    <property type="entry name" value="METALLO-BETA-LACTAMASE DOMAIN-CONTAINING PROTEIN"/>
    <property type="match status" value="1"/>
</dbReference>
<protein>
    <submittedName>
        <fullName evidence="3">Putative metallo-beta-lactamase superfamily</fullName>
    </submittedName>
</protein>